<keyword evidence="3" id="KW-1185">Reference proteome</keyword>
<organism evidence="2 3">
    <name type="scientific">Streptomyces silvensis</name>
    <dbReference type="NCBI Taxonomy" id="1765722"/>
    <lineage>
        <taxon>Bacteria</taxon>
        <taxon>Bacillati</taxon>
        <taxon>Actinomycetota</taxon>
        <taxon>Actinomycetes</taxon>
        <taxon>Kitasatosporales</taxon>
        <taxon>Streptomycetaceae</taxon>
        <taxon>Streptomyces</taxon>
    </lineage>
</organism>
<feature type="compositionally biased region" description="Basic and acidic residues" evidence="1">
    <location>
        <begin position="17"/>
        <end position="27"/>
    </location>
</feature>
<gene>
    <name evidence="2" type="ORF">AT728_07275</name>
</gene>
<feature type="region of interest" description="Disordered" evidence="1">
    <location>
        <begin position="1"/>
        <end position="33"/>
    </location>
</feature>
<dbReference type="EMBL" id="LOCL01000029">
    <property type="protein sequence ID" value="KUF18829.1"/>
    <property type="molecule type" value="Genomic_DNA"/>
</dbReference>
<sequence>MEDRLLPFPSGKGTVHRCREATHDRDHSRKHGVGAVEFGAQGRAQFIKRGLLSRSAWLPGGVPSVRVHIRHASWHGGRVFQGGDELSEIGYGVIERCQESFRLLPDCDVIRTVGHVVPSGNHRAA</sequence>
<evidence type="ECO:0000313" key="2">
    <source>
        <dbReference type="EMBL" id="KUF18829.1"/>
    </source>
</evidence>
<dbReference type="AlphaFoldDB" id="A0A0W7X7K1"/>
<accession>A0A0W7X7K1</accession>
<name>A0A0W7X7K1_9ACTN</name>
<evidence type="ECO:0000256" key="1">
    <source>
        <dbReference type="SAM" id="MobiDB-lite"/>
    </source>
</evidence>
<evidence type="ECO:0000313" key="3">
    <source>
        <dbReference type="Proteomes" id="UP000054804"/>
    </source>
</evidence>
<protein>
    <submittedName>
        <fullName evidence="2">Uncharacterized protein</fullName>
    </submittedName>
</protein>
<dbReference type="Proteomes" id="UP000054804">
    <property type="component" value="Unassembled WGS sequence"/>
</dbReference>
<reference evidence="2 3" key="1">
    <citation type="submission" date="2015-12" db="EMBL/GenBank/DDBJ databases">
        <title>Draft genome sequence of Streptomyces silvensis ATCC 53525, a producer of novel hormone antagonists.</title>
        <authorList>
            <person name="Johnston C.W."/>
            <person name="Li Y."/>
            <person name="Magarvey N.A."/>
        </authorList>
    </citation>
    <scope>NUCLEOTIDE SEQUENCE [LARGE SCALE GENOMIC DNA]</scope>
    <source>
        <strain evidence="2 3">ATCC 53525</strain>
    </source>
</reference>
<proteinExistence type="predicted"/>
<comment type="caution">
    <text evidence="2">The sequence shown here is derived from an EMBL/GenBank/DDBJ whole genome shotgun (WGS) entry which is preliminary data.</text>
</comment>